<dbReference type="AlphaFoldDB" id="A0AAU8K5Z7"/>
<feature type="domain" description="AAA+ ATPase" evidence="1">
    <location>
        <begin position="58"/>
        <end position="198"/>
    </location>
</feature>
<reference evidence="2" key="1">
    <citation type="submission" date="2024-06" db="EMBL/GenBank/DDBJ databases">
        <title>The genome sequences of Kitasatospora sp. strain HUAS MG31.</title>
        <authorList>
            <person name="Mo P."/>
        </authorList>
    </citation>
    <scope>NUCLEOTIDE SEQUENCE</scope>
    <source>
        <strain evidence="2">HUAS MG31</strain>
    </source>
</reference>
<dbReference type="InterPro" id="IPR027417">
    <property type="entry name" value="P-loop_NTPase"/>
</dbReference>
<dbReference type="InterPro" id="IPR041538">
    <property type="entry name" value="RavA-like_AAA_lid"/>
</dbReference>
<dbReference type="InterPro" id="IPR003593">
    <property type="entry name" value="AAA+_ATPase"/>
</dbReference>
<evidence type="ECO:0000313" key="2">
    <source>
        <dbReference type="EMBL" id="XCM82678.1"/>
    </source>
</evidence>
<dbReference type="EMBL" id="CP159872">
    <property type="protein sequence ID" value="XCM82678.1"/>
    <property type="molecule type" value="Genomic_DNA"/>
</dbReference>
<protein>
    <submittedName>
        <fullName evidence="2">AAA family ATPase</fullName>
    </submittedName>
</protein>
<sequence>MSELSSSESSGNGSGGSGSGSAALAADAKRVGEAVAVAGEGMVDREVLAEVVALCAVAGEHLLVVGAPGTAKSEAVRRVAGQLGGRYFEYLLGRFTEPNELFGPVDLRRLREGVVEFETAGMLPEAEIAFLDEVFLGSTAVLNTLLGLLNERVFRRGRTVLASPLRVCVGAANHLPEDPALAAFADRFLARLFVEPVADARLEELLEAGRRATPRTPGGESLLGALDRLAEAARACDLSEVTGPLATAIRRLRAAGVEISDRRAVRSQRLVAAAAVLDGRRAATVRDLWVLPLIAPTADAHAQAREVLADLVGASASTGLAHAAEELSRGAAARAERLARTAEGLLTAHGPAPEDRDARLRLEATLREIDASFDSADLPEPLAGVRARLVDAVRP</sequence>
<gene>
    <name evidence="2" type="ORF">ABWK59_29085</name>
</gene>
<dbReference type="InterPro" id="IPR045427">
    <property type="entry name" value="MoxR"/>
</dbReference>
<dbReference type="PANTHER" id="PTHR32204:SF0">
    <property type="entry name" value="ATPASE RAVA"/>
    <property type="match status" value="1"/>
</dbReference>
<accession>A0AAU8K5Z7</accession>
<proteinExistence type="predicted"/>
<evidence type="ECO:0000259" key="1">
    <source>
        <dbReference type="SMART" id="SM00382"/>
    </source>
</evidence>
<organism evidence="2">
    <name type="scientific">Kitasatospora camelliae</name>
    <dbReference type="NCBI Taxonomy" id="3156397"/>
    <lineage>
        <taxon>Bacteria</taxon>
        <taxon>Bacillati</taxon>
        <taxon>Actinomycetota</taxon>
        <taxon>Actinomycetes</taxon>
        <taxon>Kitasatosporales</taxon>
        <taxon>Streptomycetaceae</taxon>
        <taxon>Kitasatospora</taxon>
    </lineage>
</organism>
<dbReference type="InterPro" id="IPR050513">
    <property type="entry name" value="RavA_ATPases"/>
</dbReference>
<dbReference type="PANTHER" id="PTHR32204">
    <property type="entry name" value="ATPASE RAVA"/>
    <property type="match status" value="1"/>
</dbReference>
<dbReference type="SUPFAM" id="SSF52540">
    <property type="entry name" value="P-loop containing nucleoside triphosphate hydrolases"/>
    <property type="match status" value="1"/>
</dbReference>
<dbReference type="Pfam" id="PF17868">
    <property type="entry name" value="AAA_lid_8"/>
    <property type="match status" value="1"/>
</dbReference>
<name>A0AAU8K5Z7_9ACTN</name>
<dbReference type="Gene3D" id="3.40.50.300">
    <property type="entry name" value="P-loop containing nucleotide triphosphate hydrolases"/>
    <property type="match status" value="1"/>
</dbReference>
<dbReference type="SMART" id="SM00382">
    <property type="entry name" value="AAA"/>
    <property type="match status" value="1"/>
</dbReference>
<dbReference type="RefSeq" id="WP_354643610.1">
    <property type="nucleotide sequence ID" value="NZ_CP159872.1"/>
</dbReference>
<dbReference type="CDD" id="cd00009">
    <property type="entry name" value="AAA"/>
    <property type="match status" value="1"/>
</dbReference>
<dbReference type="KEGG" id="kcm:ABWK59_29085"/>
<dbReference type="Pfam" id="PF20030">
    <property type="entry name" value="bpMoxR"/>
    <property type="match status" value="1"/>
</dbReference>